<dbReference type="OrthoDB" id="3797806at2759"/>
<reference evidence="2" key="1">
    <citation type="journal article" date="2020" name="Stud. Mycol.">
        <title>101 Dothideomycetes genomes: a test case for predicting lifestyles and emergence of pathogens.</title>
        <authorList>
            <person name="Haridas S."/>
            <person name="Albert R."/>
            <person name="Binder M."/>
            <person name="Bloem J."/>
            <person name="Labutti K."/>
            <person name="Salamov A."/>
            <person name="Andreopoulos B."/>
            <person name="Baker S."/>
            <person name="Barry K."/>
            <person name="Bills G."/>
            <person name="Bluhm B."/>
            <person name="Cannon C."/>
            <person name="Castanera R."/>
            <person name="Culley D."/>
            <person name="Daum C."/>
            <person name="Ezra D."/>
            <person name="Gonzalez J."/>
            <person name="Henrissat B."/>
            <person name="Kuo A."/>
            <person name="Liang C."/>
            <person name="Lipzen A."/>
            <person name="Lutzoni F."/>
            <person name="Magnuson J."/>
            <person name="Mondo S."/>
            <person name="Nolan M."/>
            <person name="Ohm R."/>
            <person name="Pangilinan J."/>
            <person name="Park H.-J."/>
            <person name="Ramirez L."/>
            <person name="Alfaro M."/>
            <person name="Sun H."/>
            <person name="Tritt A."/>
            <person name="Yoshinaga Y."/>
            <person name="Zwiers L.-H."/>
            <person name="Turgeon B."/>
            <person name="Goodwin S."/>
            <person name="Spatafora J."/>
            <person name="Crous P."/>
            <person name="Grigoriev I."/>
        </authorList>
    </citation>
    <scope>NUCLEOTIDE SEQUENCE</scope>
    <source>
        <strain evidence="2">Tuck. ex Michener</strain>
    </source>
</reference>
<dbReference type="AlphaFoldDB" id="A0A6A6HD20"/>
<evidence type="ECO:0000313" key="3">
    <source>
        <dbReference type="Proteomes" id="UP000800092"/>
    </source>
</evidence>
<dbReference type="EMBL" id="ML991788">
    <property type="protein sequence ID" value="KAF2235937.1"/>
    <property type="molecule type" value="Genomic_DNA"/>
</dbReference>
<name>A0A6A6HD20_VIRVR</name>
<accession>A0A6A6HD20</accession>
<feature type="region of interest" description="Disordered" evidence="1">
    <location>
        <begin position="305"/>
        <end position="342"/>
    </location>
</feature>
<organism evidence="2 3">
    <name type="scientific">Viridothelium virens</name>
    <name type="common">Speckled blister lichen</name>
    <name type="synonym">Trypethelium virens</name>
    <dbReference type="NCBI Taxonomy" id="1048519"/>
    <lineage>
        <taxon>Eukaryota</taxon>
        <taxon>Fungi</taxon>
        <taxon>Dikarya</taxon>
        <taxon>Ascomycota</taxon>
        <taxon>Pezizomycotina</taxon>
        <taxon>Dothideomycetes</taxon>
        <taxon>Dothideomycetes incertae sedis</taxon>
        <taxon>Trypetheliales</taxon>
        <taxon>Trypetheliaceae</taxon>
        <taxon>Viridothelium</taxon>
    </lineage>
</organism>
<keyword evidence="3" id="KW-1185">Reference proteome</keyword>
<feature type="compositionally biased region" description="Basic and acidic residues" evidence="1">
    <location>
        <begin position="315"/>
        <end position="342"/>
    </location>
</feature>
<gene>
    <name evidence="2" type="ORF">EV356DRAFT_513510</name>
</gene>
<evidence type="ECO:0000256" key="1">
    <source>
        <dbReference type="SAM" id="MobiDB-lite"/>
    </source>
</evidence>
<protein>
    <submittedName>
        <fullName evidence="2">Uncharacterized protein</fullName>
    </submittedName>
</protein>
<sequence length="342" mass="37872">MNMLGVRYTWEASSRSKLCLRVQRLSSLASCATTVQPPSLARCLHDRHFITVIKTCLTSHPARYMDLIGLTASIAQLAAYGKSVARQLSRLYNAIRTGPDAYRDQASNISVLLNIVSRVGEQRTLQEESILLLLREISVLVGKIQNLLDQKGIFGLNWALIARSEALSEAFVALNTKRDLLHLYISERNHNVLSQIQNNIIEMNRNHQGQKVSQVQDQANARFPLATTASPFETALVTWDRTGQAENSGSYANTSTQRTTTGGANVGANVDMKQMNVTHHARQQWANGYQGAPTIKAEDMTIGDNAESRIGNAKDTSKESKSTEQYVREKVTVRTEGARRTG</sequence>
<proteinExistence type="predicted"/>
<dbReference type="Proteomes" id="UP000800092">
    <property type="component" value="Unassembled WGS sequence"/>
</dbReference>
<evidence type="ECO:0000313" key="2">
    <source>
        <dbReference type="EMBL" id="KAF2235937.1"/>
    </source>
</evidence>